<reference evidence="11" key="1">
    <citation type="journal article" date="2014" name="Science">
        <title>Phylogenomics resolves the timing and pattern of insect evolution.</title>
        <authorList>
            <person name="Misof B."/>
            <person name="Liu S."/>
            <person name="Meusemann K."/>
            <person name="Peters R.S."/>
            <person name="Donath A."/>
            <person name="Mayer C."/>
            <person name="Frandsen P.B."/>
            <person name="Ware J."/>
            <person name="Flouri T."/>
            <person name="Beutel R.G."/>
            <person name="Niehuis O."/>
            <person name="Petersen M."/>
            <person name="Izquierdo-Carrasco F."/>
            <person name="Wappler T."/>
            <person name="Rust J."/>
            <person name="Aberer A.J."/>
            <person name="Aspock U."/>
            <person name="Aspock H."/>
            <person name="Bartel D."/>
            <person name="Blanke A."/>
            <person name="Berger S."/>
            <person name="Bohm A."/>
            <person name="Buckley T.R."/>
            <person name="Calcott B."/>
            <person name="Chen J."/>
            <person name="Friedrich F."/>
            <person name="Fukui M."/>
            <person name="Fujita M."/>
            <person name="Greve C."/>
            <person name="Grobe P."/>
            <person name="Gu S."/>
            <person name="Huang Y."/>
            <person name="Jermiin L.S."/>
            <person name="Kawahara A.Y."/>
            <person name="Krogmann L."/>
            <person name="Kubiak M."/>
            <person name="Lanfear R."/>
            <person name="Letsch H."/>
            <person name="Li Y."/>
            <person name="Li Z."/>
            <person name="Li J."/>
            <person name="Lu H."/>
            <person name="Machida R."/>
            <person name="Mashimo Y."/>
            <person name="Kapli P."/>
            <person name="McKenna D.D."/>
            <person name="Meng G."/>
            <person name="Nakagaki Y."/>
            <person name="Navarrete-Heredia J.L."/>
            <person name="Ott M."/>
            <person name="Ou Y."/>
            <person name="Pass G."/>
            <person name="Podsiadlowski L."/>
            <person name="Pohl H."/>
            <person name="von Reumont B.M."/>
            <person name="Schutte K."/>
            <person name="Sekiya K."/>
            <person name="Shimizu S."/>
            <person name="Slipinski A."/>
            <person name="Stamatakis A."/>
            <person name="Song W."/>
            <person name="Su X."/>
            <person name="Szucsich N.U."/>
            <person name="Tan M."/>
            <person name="Tan X."/>
            <person name="Tang M."/>
            <person name="Tang J."/>
            <person name="Timelthaler G."/>
            <person name="Tomizuka S."/>
            <person name="Trautwein M."/>
            <person name="Tong X."/>
            <person name="Uchifune T."/>
            <person name="Walzl M.G."/>
            <person name="Wiegmann B.M."/>
            <person name="Wilbrandt J."/>
            <person name="Wipfler B."/>
            <person name="Wong T.K."/>
            <person name="Wu Q."/>
            <person name="Wu G."/>
            <person name="Xie Y."/>
            <person name="Yang S."/>
            <person name="Yang Q."/>
            <person name="Yeates D.K."/>
            <person name="Yoshizawa K."/>
            <person name="Zhang Q."/>
            <person name="Zhang R."/>
            <person name="Zhang W."/>
            <person name="Zhang Y."/>
            <person name="Zhao J."/>
            <person name="Zhou C."/>
            <person name="Zhou L."/>
            <person name="Ziesmann T."/>
            <person name="Zou S."/>
            <person name="Li Y."/>
            <person name="Xu X."/>
            <person name="Zhang Y."/>
            <person name="Yang H."/>
            <person name="Wang J."/>
            <person name="Wang J."/>
            <person name="Kjer K.M."/>
            <person name="Zhou X."/>
        </authorList>
    </citation>
    <scope>NUCLEOTIDE SEQUENCE</scope>
</reference>
<comment type="similarity">
    <text evidence="2 9">Belongs to the cytochrome P450 family.</text>
</comment>
<dbReference type="Pfam" id="PF00067">
    <property type="entry name" value="p450"/>
    <property type="match status" value="1"/>
</dbReference>
<gene>
    <name evidence="11" type="primary">LOC117652586</name>
</gene>
<dbReference type="KEGG" id="tpal:117652586"/>
<dbReference type="PROSITE" id="PS00086">
    <property type="entry name" value="CYTOCHROME_P450"/>
    <property type="match status" value="1"/>
</dbReference>
<evidence type="ECO:0000256" key="1">
    <source>
        <dbReference type="ARBA" id="ARBA00001971"/>
    </source>
</evidence>
<keyword evidence="4 8" id="KW-0479">Metal-binding</keyword>
<dbReference type="PANTHER" id="PTHR24279:SF120">
    <property type="entry name" value="CYTOCHROME P450"/>
    <property type="match status" value="1"/>
</dbReference>
<protein>
    <submittedName>
        <fullName evidence="11">Probable cytochrome P450 49a1</fullName>
    </submittedName>
</protein>
<evidence type="ECO:0000313" key="10">
    <source>
        <dbReference type="Proteomes" id="UP000515158"/>
    </source>
</evidence>
<comment type="cofactor">
    <cofactor evidence="1 8">
        <name>heme</name>
        <dbReference type="ChEBI" id="CHEBI:30413"/>
    </cofactor>
</comment>
<organism evidence="11">
    <name type="scientific">Thrips palmi</name>
    <name type="common">Melon thrips</name>
    <dbReference type="NCBI Taxonomy" id="161013"/>
    <lineage>
        <taxon>Eukaryota</taxon>
        <taxon>Metazoa</taxon>
        <taxon>Ecdysozoa</taxon>
        <taxon>Arthropoda</taxon>
        <taxon>Hexapoda</taxon>
        <taxon>Insecta</taxon>
        <taxon>Pterygota</taxon>
        <taxon>Neoptera</taxon>
        <taxon>Paraneoptera</taxon>
        <taxon>Thysanoptera</taxon>
        <taxon>Terebrantia</taxon>
        <taxon>Thripoidea</taxon>
        <taxon>Thripidae</taxon>
        <taxon>Thrips</taxon>
    </lineage>
</organism>
<dbReference type="GO" id="GO:0016705">
    <property type="term" value="F:oxidoreductase activity, acting on paired donors, with incorporation or reduction of molecular oxygen"/>
    <property type="evidence" value="ECO:0007669"/>
    <property type="project" value="InterPro"/>
</dbReference>
<dbReference type="PRINTS" id="PR00385">
    <property type="entry name" value="P450"/>
</dbReference>
<evidence type="ECO:0000256" key="6">
    <source>
        <dbReference type="ARBA" id="ARBA00023004"/>
    </source>
</evidence>
<proteinExistence type="inferred from homology"/>
<evidence type="ECO:0000313" key="11">
    <source>
        <dbReference type="RefSeq" id="XP_034253507.1"/>
    </source>
</evidence>
<evidence type="ECO:0000256" key="5">
    <source>
        <dbReference type="ARBA" id="ARBA00023002"/>
    </source>
</evidence>
<dbReference type="Gene3D" id="1.10.630.10">
    <property type="entry name" value="Cytochrome P450"/>
    <property type="match status" value="1"/>
</dbReference>
<accession>A0A6P9A6G3</accession>
<dbReference type="GO" id="GO:0004497">
    <property type="term" value="F:monooxygenase activity"/>
    <property type="evidence" value="ECO:0007669"/>
    <property type="project" value="UniProtKB-KW"/>
</dbReference>
<feature type="binding site" description="axial binding residue" evidence="8">
    <location>
        <position position="469"/>
    </location>
    <ligand>
        <name>heme</name>
        <dbReference type="ChEBI" id="CHEBI:30413"/>
    </ligand>
    <ligandPart>
        <name>Fe</name>
        <dbReference type="ChEBI" id="CHEBI:18248"/>
    </ligandPart>
</feature>
<reference evidence="11" key="3">
    <citation type="submission" date="2025-08" db="UniProtKB">
        <authorList>
            <consortium name="RefSeq"/>
        </authorList>
    </citation>
    <scope>IDENTIFICATION</scope>
</reference>
<keyword evidence="5 9" id="KW-0560">Oxidoreductase</keyword>
<name>A0A6P9A6G3_THRPL</name>
<evidence type="ECO:0000256" key="7">
    <source>
        <dbReference type="ARBA" id="ARBA00023033"/>
    </source>
</evidence>
<evidence type="ECO:0000256" key="3">
    <source>
        <dbReference type="ARBA" id="ARBA00022617"/>
    </source>
</evidence>
<dbReference type="InterPro" id="IPR017972">
    <property type="entry name" value="Cyt_P450_CS"/>
</dbReference>
<dbReference type="RefSeq" id="XP_034253507.1">
    <property type="nucleotide sequence ID" value="XM_034397616.1"/>
</dbReference>
<evidence type="ECO:0000256" key="9">
    <source>
        <dbReference type="RuleBase" id="RU000461"/>
    </source>
</evidence>
<dbReference type="GO" id="GO:0005506">
    <property type="term" value="F:iron ion binding"/>
    <property type="evidence" value="ECO:0007669"/>
    <property type="project" value="InterPro"/>
</dbReference>
<dbReference type="GO" id="GO:0020037">
    <property type="term" value="F:heme binding"/>
    <property type="evidence" value="ECO:0007669"/>
    <property type="project" value="InterPro"/>
</dbReference>
<dbReference type="InterPro" id="IPR002401">
    <property type="entry name" value="Cyt_P450_E_grp-I"/>
</dbReference>
<dbReference type="InterPro" id="IPR036396">
    <property type="entry name" value="Cyt_P450_sf"/>
</dbReference>
<keyword evidence="6 8" id="KW-0408">Iron</keyword>
<keyword evidence="10" id="KW-1185">Reference proteome</keyword>
<evidence type="ECO:0000256" key="2">
    <source>
        <dbReference type="ARBA" id="ARBA00010617"/>
    </source>
</evidence>
<dbReference type="Proteomes" id="UP000515158">
    <property type="component" value="Unplaced"/>
</dbReference>
<dbReference type="CDD" id="cd11054">
    <property type="entry name" value="CYP24A1-like"/>
    <property type="match status" value="1"/>
</dbReference>
<dbReference type="InterPro" id="IPR050479">
    <property type="entry name" value="CYP11_CYP27_families"/>
</dbReference>
<dbReference type="GeneID" id="117652586"/>
<dbReference type="AlphaFoldDB" id="A0A6P9A6G3"/>
<dbReference type="InParanoid" id="A0A6P9A6G3"/>
<dbReference type="PANTHER" id="PTHR24279">
    <property type="entry name" value="CYTOCHROME P450"/>
    <property type="match status" value="1"/>
</dbReference>
<keyword evidence="3 8" id="KW-0349">Heme</keyword>
<sequence length="521" mass="58453">MSRVQQAARCVLRLQQVPVRARSTAAVAQDAAAAEAVTSWDTARSYADIPGPKPLPVIGNAWRFMPVVGNLHGLGFDELVETLHAEYGPVCKLSGMPRPDLLFVNDADTVQSVFRNEGTWPGRKGTHCIEHYFRDVRENYVPSLSVSHGKEWQEFRTAINQVMMQPRNIVQYVEPIDNVAQDFIDRMRLIRTAAGKMPANYTHELGKWALESISYVALDTRLGLLEKTLDPASDAAVMMTAISGVFDGIYDLDIKPSLWKWVATPAYKKFIGSMNVFTGLSSKYVEKAVTRLKTISKEDLEKSNRSVLENLLLNTDDPDKAVSMAMDMLLAGVDTTSAVVSTIMYQLATNPAKQAKLQEELDRVLPDKNVTITKDQMEQLKYVRACVKETMRIMPIIPCNFRDVGKDQVIGGYQVPKGTITVMANVLTHRAEKYFPQGSQFLPERWLPGGGKSSHPFAFLPFGFGPRMCVGKRFANLELESLIAKVFRNFTLEWNKPPAKTKFILMLHFETPLEFTVKDRP</sequence>
<keyword evidence="7 9" id="KW-0503">Monooxygenase</keyword>
<dbReference type="PRINTS" id="PR00463">
    <property type="entry name" value="EP450I"/>
</dbReference>
<evidence type="ECO:0000256" key="8">
    <source>
        <dbReference type="PIRSR" id="PIRSR602401-1"/>
    </source>
</evidence>
<reference evidence="11" key="2">
    <citation type="journal article" date="2018" name="Proc. Natl. Acad. Sci. U.S.A.">
        <title>Phylogenomics and the evolution of hemipteroid insects.</title>
        <authorList>
            <person name="Johnson K.P."/>
            <person name="Dietrich C.H."/>
            <person name="Friedrich F."/>
            <person name="Beutel R.G."/>
            <person name="Wipfler B."/>
            <person name="Peters R.S."/>
            <person name="Allen J.M."/>
            <person name="Petersen M."/>
            <person name="Donath A."/>
            <person name="Walden K.K."/>
            <person name="Kozlov A.M."/>
            <person name="Podsiadlowski L."/>
            <person name="Mayer C."/>
            <person name="Meusemann K."/>
            <person name="Vasilikopoulos A."/>
            <person name="Waterhouse R.M."/>
            <person name="Cameron S.L."/>
            <person name="Weirauch C."/>
            <person name="Swanson D.R."/>
            <person name="Percy D.M."/>
            <person name="Hardy N.B."/>
            <person name="Terry I."/>
            <person name="Liu S."/>
            <person name="Zhou X."/>
            <person name="Misof B."/>
            <person name="Robertson H.M."/>
            <person name="Yoshizawa K."/>
        </authorList>
    </citation>
    <scope>NUCLEOTIDE SEQUENCE</scope>
</reference>
<dbReference type="FunFam" id="1.10.630.10:FF:000006">
    <property type="entry name" value="Cytochrome P450 302a1, mitochondrial"/>
    <property type="match status" value="1"/>
</dbReference>
<evidence type="ECO:0000256" key="4">
    <source>
        <dbReference type="ARBA" id="ARBA00022723"/>
    </source>
</evidence>
<dbReference type="OrthoDB" id="3945418at2759"/>
<dbReference type="SUPFAM" id="SSF48264">
    <property type="entry name" value="Cytochrome P450"/>
    <property type="match status" value="1"/>
</dbReference>
<dbReference type="InterPro" id="IPR001128">
    <property type="entry name" value="Cyt_P450"/>
</dbReference>